<dbReference type="AlphaFoldDB" id="A0A5C5WGM1"/>
<protein>
    <submittedName>
        <fullName evidence="3">Uncharacterized protein</fullName>
    </submittedName>
</protein>
<feature type="region of interest" description="Disordered" evidence="1">
    <location>
        <begin position="137"/>
        <end position="163"/>
    </location>
</feature>
<evidence type="ECO:0000256" key="2">
    <source>
        <dbReference type="SAM" id="SignalP"/>
    </source>
</evidence>
<keyword evidence="2" id="KW-0732">Signal</keyword>
<evidence type="ECO:0000313" key="3">
    <source>
        <dbReference type="EMBL" id="TWT49934.1"/>
    </source>
</evidence>
<evidence type="ECO:0000313" key="4">
    <source>
        <dbReference type="Proteomes" id="UP000317243"/>
    </source>
</evidence>
<feature type="signal peptide" evidence="2">
    <location>
        <begin position="1"/>
        <end position="25"/>
    </location>
</feature>
<organism evidence="3 4">
    <name type="scientific">Thalassoglobus neptunius</name>
    <dbReference type="NCBI Taxonomy" id="1938619"/>
    <lineage>
        <taxon>Bacteria</taxon>
        <taxon>Pseudomonadati</taxon>
        <taxon>Planctomycetota</taxon>
        <taxon>Planctomycetia</taxon>
        <taxon>Planctomycetales</taxon>
        <taxon>Planctomycetaceae</taxon>
        <taxon>Thalassoglobus</taxon>
    </lineage>
</organism>
<comment type="caution">
    <text evidence="3">The sequence shown here is derived from an EMBL/GenBank/DDBJ whole genome shotgun (WGS) entry which is preliminary data.</text>
</comment>
<reference evidence="3 4" key="1">
    <citation type="submission" date="2019-02" db="EMBL/GenBank/DDBJ databases">
        <title>Deep-cultivation of Planctomycetes and their phenomic and genomic characterization uncovers novel biology.</title>
        <authorList>
            <person name="Wiegand S."/>
            <person name="Jogler M."/>
            <person name="Boedeker C."/>
            <person name="Pinto D."/>
            <person name="Vollmers J."/>
            <person name="Rivas-Marin E."/>
            <person name="Kohn T."/>
            <person name="Peeters S.H."/>
            <person name="Heuer A."/>
            <person name="Rast P."/>
            <person name="Oberbeckmann S."/>
            <person name="Bunk B."/>
            <person name="Jeske O."/>
            <person name="Meyerdierks A."/>
            <person name="Storesund J.E."/>
            <person name="Kallscheuer N."/>
            <person name="Luecker S."/>
            <person name="Lage O.M."/>
            <person name="Pohl T."/>
            <person name="Merkel B.J."/>
            <person name="Hornburger P."/>
            <person name="Mueller R.-W."/>
            <person name="Bruemmer F."/>
            <person name="Labrenz M."/>
            <person name="Spormann A.M."/>
            <person name="Op Den Camp H."/>
            <person name="Overmann J."/>
            <person name="Amann R."/>
            <person name="Jetten M.S.M."/>
            <person name="Mascher T."/>
            <person name="Medema M.H."/>
            <person name="Devos D.P."/>
            <person name="Kaster A.-K."/>
            <person name="Ovreas L."/>
            <person name="Rohde M."/>
            <person name="Galperin M.Y."/>
            <person name="Jogler C."/>
        </authorList>
    </citation>
    <scope>NUCLEOTIDE SEQUENCE [LARGE SCALE GENOMIC DNA]</scope>
    <source>
        <strain evidence="3 4">KOR42</strain>
    </source>
</reference>
<name>A0A5C5WGM1_9PLAN</name>
<feature type="chain" id="PRO_5022889861" evidence="2">
    <location>
        <begin position="26"/>
        <end position="346"/>
    </location>
</feature>
<dbReference type="Proteomes" id="UP000317243">
    <property type="component" value="Unassembled WGS sequence"/>
</dbReference>
<sequence length="346" mass="38057" precursor="true">MRLQKVVITASVLGAVGWNALPLQAADLFGWFSKDKACDTEVQYYEESGPISRLFDYDRIHNKTMPKRKARVEAWHTWHRWFLNPVVTPDNTCNFGYFETQWSRSPYEGSQFCPPGQVIESVPAGGHSVPQYPSIPASPPIQLDSPEVPTEVPTGAPPAPSFEAAPAETGMAVPLFRTGRHSLAPPQESNGVNSQTSAIPQPLRKFPTQVPQSTFPDPVTRSVPVAVVQESEMPVVLTLEELPYQGKAKAPKVEENVQHPTTVQSTTVERVGFVRLQDNRPTVVHARHGSRPGHSKPVAATGDHLGFATIEGAPRGSSEYHFLHTTVELPAFPIRRTVPRLGPVFE</sequence>
<gene>
    <name evidence="3" type="ORF">KOR42_37520</name>
</gene>
<dbReference type="RefSeq" id="WP_146511183.1">
    <property type="nucleotide sequence ID" value="NZ_SIHI01000016.1"/>
</dbReference>
<evidence type="ECO:0000256" key="1">
    <source>
        <dbReference type="SAM" id="MobiDB-lite"/>
    </source>
</evidence>
<keyword evidence="4" id="KW-1185">Reference proteome</keyword>
<dbReference type="EMBL" id="SIHI01000016">
    <property type="protein sequence ID" value="TWT49934.1"/>
    <property type="molecule type" value="Genomic_DNA"/>
</dbReference>
<proteinExistence type="predicted"/>
<accession>A0A5C5WGM1</accession>